<evidence type="ECO:0000256" key="3">
    <source>
        <dbReference type="ARBA" id="ARBA00022475"/>
    </source>
</evidence>
<organism evidence="10 11">
    <name type="scientific">Streptomyces endocoffeicus</name>
    <dbReference type="NCBI Taxonomy" id="2898945"/>
    <lineage>
        <taxon>Bacteria</taxon>
        <taxon>Bacillati</taxon>
        <taxon>Actinomycetota</taxon>
        <taxon>Actinomycetes</taxon>
        <taxon>Kitasatosporales</taxon>
        <taxon>Streptomycetaceae</taxon>
        <taxon>Streptomyces</taxon>
    </lineage>
</organism>
<evidence type="ECO:0000256" key="2">
    <source>
        <dbReference type="ARBA" id="ARBA00022448"/>
    </source>
</evidence>
<evidence type="ECO:0000313" key="10">
    <source>
        <dbReference type="EMBL" id="MBL1120137.1"/>
    </source>
</evidence>
<keyword evidence="4 8" id="KW-0812">Transmembrane</keyword>
<keyword evidence="5" id="KW-0769">Symport</keyword>
<keyword evidence="7 8" id="KW-0472">Membrane</keyword>
<keyword evidence="11" id="KW-1185">Reference proteome</keyword>
<protein>
    <submittedName>
        <fullName evidence="10">MFS transporter</fullName>
    </submittedName>
</protein>
<dbReference type="EMBL" id="JAERRG010000044">
    <property type="protein sequence ID" value="MBL1120137.1"/>
    <property type="molecule type" value="Genomic_DNA"/>
</dbReference>
<dbReference type="Gene3D" id="1.20.1250.20">
    <property type="entry name" value="MFS general substrate transporter like domains"/>
    <property type="match status" value="2"/>
</dbReference>
<evidence type="ECO:0000313" key="11">
    <source>
        <dbReference type="Proteomes" id="UP000621510"/>
    </source>
</evidence>
<feature type="transmembrane region" description="Helical" evidence="8">
    <location>
        <begin position="150"/>
        <end position="172"/>
    </location>
</feature>
<comment type="caution">
    <text evidence="10">The sequence shown here is derived from an EMBL/GenBank/DDBJ whole genome shotgun (WGS) entry which is preliminary data.</text>
</comment>
<keyword evidence="3" id="KW-1003">Cell membrane</keyword>
<feature type="transmembrane region" description="Helical" evidence="8">
    <location>
        <begin position="84"/>
        <end position="102"/>
    </location>
</feature>
<dbReference type="Proteomes" id="UP000621510">
    <property type="component" value="Unassembled WGS sequence"/>
</dbReference>
<dbReference type="PANTHER" id="PTHR43528">
    <property type="entry name" value="ALPHA-KETOGLUTARATE PERMEASE"/>
    <property type="match status" value="1"/>
</dbReference>
<dbReference type="InterPro" id="IPR051084">
    <property type="entry name" value="H+-coupled_symporters"/>
</dbReference>
<keyword evidence="2" id="KW-0813">Transport</keyword>
<sequence>MSNVDGPSRMKTLFAGAIGNFVEWYDFALYGFFATTIAAQFFPETDGTTALLYTFSIFGVSFMARPLGAIAFGHLSDRIGRRPALSISVLLMSAGTVGIGLLPGYADIGATAAFLLLAARLLQGFSAGGESSSASVFVIEHAPEGRRGRYASYVLISVALGTVFGILVSLLMSSITNADQLASWGWRVPFIAAAPLALVGLYLRLRVHESPAFSELQTEGRLESAPIVQAFKVAKRPMLILIGFAMSNSVASYLVTSFLVAHLTTTAQFTQTQSLIVLLVAYVVLMCGSLVAGRAIDTLGRKRVAVGSAIGLGLWAVPTFIYLEHGTVIGACVFVGGLAFLLSFTSTTT</sequence>
<dbReference type="SUPFAM" id="SSF103473">
    <property type="entry name" value="MFS general substrate transporter"/>
    <property type="match status" value="1"/>
</dbReference>
<evidence type="ECO:0000259" key="9">
    <source>
        <dbReference type="PROSITE" id="PS50850"/>
    </source>
</evidence>
<feature type="transmembrane region" description="Helical" evidence="8">
    <location>
        <begin position="328"/>
        <end position="345"/>
    </location>
</feature>
<evidence type="ECO:0000256" key="4">
    <source>
        <dbReference type="ARBA" id="ARBA00022692"/>
    </source>
</evidence>
<proteinExistence type="predicted"/>
<evidence type="ECO:0000256" key="1">
    <source>
        <dbReference type="ARBA" id="ARBA00004651"/>
    </source>
</evidence>
<feature type="transmembrane region" description="Helical" evidence="8">
    <location>
        <begin position="239"/>
        <end position="261"/>
    </location>
</feature>
<dbReference type="InterPro" id="IPR005828">
    <property type="entry name" value="MFS_sugar_transport-like"/>
</dbReference>
<evidence type="ECO:0000256" key="5">
    <source>
        <dbReference type="ARBA" id="ARBA00022847"/>
    </source>
</evidence>
<accession>A0ABS1Q655</accession>
<gene>
    <name evidence="10" type="ORF">JK364_48770</name>
</gene>
<dbReference type="Pfam" id="PF00083">
    <property type="entry name" value="Sugar_tr"/>
    <property type="match status" value="1"/>
</dbReference>
<feature type="domain" description="Major facilitator superfamily (MFS) profile" evidence="9">
    <location>
        <begin position="12"/>
        <end position="349"/>
    </location>
</feature>
<feature type="transmembrane region" description="Helical" evidence="8">
    <location>
        <begin position="273"/>
        <end position="292"/>
    </location>
</feature>
<feature type="transmembrane region" description="Helical" evidence="8">
    <location>
        <begin position="12"/>
        <end position="38"/>
    </location>
</feature>
<feature type="transmembrane region" description="Helical" evidence="8">
    <location>
        <begin position="304"/>
        <end position="322"/>
    </location>
</feature>
<dbReference type="InterPro" id="IPR005829">
    <property type="entry name" value="Sugar_transporter_CS"/>
</dbReference>
<feature type="transmembrane region" description="Helical" evidence="8">
    <location>
        <begin position="50"/>
        <end position="72"/>
    </location>
</feature>
<feature type="transmembrane region" description="Helical" evidence="8">
    <location>
        <begin position="108"/>
        <end position="129"/>
    </location>
</feature>
<feature type="non-terminal residue" evidence="10">
    <location>
        <position position="349"/>
    </location>
</feature>
<dbReference type="RefSeq" id="WP_201857911.1">
    <property type="nucleotide sequence ID" value="NZ_JAERRG010000044.1"/>
</dbReference>
<dbReference type="PROSITE" id="PS50850">
    <property type="entry name" value="MFS"/>
    <property type="match status" value="1"/>
</dbReference>
<reference evidence="10 11" key="1">
    <citation type="submission" date="2021-01" db="EMBL/GenBank/DDBJ databases">
        <title>WGS of actinomycetes isolated from Thailand.</title>
        <authorList>
            <person name="Thawai C."/>
        </authorList>
    </citation>
    <scope>NUCLEOTIDE SEQUENCE [LARGE SCALE GENOMIC DNA]</scope>
    <source>
        <strain evidence="10 11">CA3R110</strain>
    </source>
</reference>
<evidence type="ECO:0000256" key="8">
    <source>
        <dbReference type="SAM" id="Phobius"/>
    </source>
</evidence>
<dbReference type="PROSITE" id="PS00217">
    <property type="entry name" value="SUGAR_TRANSPORT_2"/>
    <property type="match status" value="1"/>
</dbReference>
<feature type="transmembrane region" description="Helical" evidence="8">
    <location>
        <begin position="184"/>
        <end position="203"/>
    </location>
</feature>
<evidence type="ECO:0000256" key="7">
    <source>
        <dbReference type="ARBA" id="ARBA00023136"/>
    </source>
</evidence>
<keyword evidence="6 8" id="KW-1133">Transmembrane helix</keyword>
<dbReference type="InterPro" id="IPR020846">
    <property type="entry name" value="MFS_dom"/>
</dbReference>
<name>A0ABS1Q655_9ACTN</name>
<evidence type="ECO:0000256" key="6">
    <source>
        <dbReference type="ARBA" id="ARBA00022989"/>
    </source>
</evidence>
<comment type="subcellular location">
    <subcellularLocation>
        <location evidence="1">Cell membrane</location>
        <topology evidence="1">Multi-pass membrane protein</topology>
    </subcellularLocation>
</comment>
<dbReference type="InterPro" id="IPR036259">
    <property type="entry name" value="MFS_trans_sf"/>
</dbReference>
<dbReference type="PANTHER" id="PTHR43528:SF1">
    <property type="entry name" value="ALPHA-KETOGLUTARATE PERMEASE"/>
    <property type="match status" value="1"/>
</dbReference>